<proteinExistence type="inferred from homology"/>
<dbReference type="Pfam" id="PF01523">
    <property type="entry name" value="PmbA_TldD_1st"/>
    <property type="match status" value="1"/>
</dbReference>
<dbReference type="GO" id="GO:0006508">
    <property type="term" value="P:proteolysis"/>
    <property type="evidence" value="ECO:0007669"/>
    <property type="project" value="UniProtKB-KW"/>
</dbReference>
<comment type="caution">
    <text evidence="8">The sequence shown here is derived from an EMBL/GenBank/DDBJ whole genome shotgun (WGS) entry which is preliminary data.</text>
</comment>
<evidence type="ECO:0000256" key="4">
    <source>
        <dbReference type="ARBA" id="ARBA00023049"/>
    </source>
</evidence>
<dbReference type="InterPro" id="IPR051463">
    <property type="entry name" value="Peptidase_U62_metallo"/>
</dbReference>
<evidence type="ECO:0000259" key="5">
    <source>
        <dbReference type="Pfam" id="PF01523"/>
    </source>
</evidence>
<dbReference type="GO" id="GO:0008237">
    <property type="term" value="F:metallopeptidase activity"/>
    <property type="evidence" value="ECO:0007669"/>
    <property type="project" value="UniProtKB-KW"/>
</dbReference>
<gene>
    <name evidence="8" type="ORF">E3J62_07690</name>
</gene>
<sequence length="454" mass="49849">MFEKLRAIVSKVDADYADARYEIKKETVISFTGQDLTKIASNSTDGYVVRVLIDGGMSSVVFTKENDVEKALLMAEENAKLIAKTIDKPVKLAESEVVKDTFIPELKEDPREIPMAEKLELVRRCNNIPLEHKKIAMTRISYEEVIREKHLVTSEGSEIREDLVTTRLSGEIISKDGNLIQNVRVRAGGSDGFAAVRDQEKHFEERTAIAVDLLKAKPVQGGVYDCILNQGLAGVFAHEAFGHFSEADIIETLPAMRKKMEIGSKLGSDVLSIVDNPTIADQVGFYKYDDEGVKARPTQLMKNGNLTGRLHSRRTAGEFEESISGHCVAEDYRYAPIIRMGTIFIEPGKPSFEELITMLGDGLYILDAKGGQTAGENFTFGAQYGYLVKDGKVGEMVRDINISGNLYKTLKDISAVGNDLVLSKVGGCGKLQMNIRSCHGAPHALVKNLVIGGA</sequence>
<evidence type="ECO:0000313" key="8">
    <source>
        <dbReference type="EMBL" id="TET45392.1"/>
    </source>
</evidence>
<dbReference type="GO" id="GO:0005829">
    <property type="term" value="C:cytosol"/>
    <property type="evidence" value="ECO:0007669"/>
    <property type="project" value="TreeGrafter"/>
</dbReference>
<protein>
    <submittedName>
        <fullName evidence="8">TldD/PmbA family protein</fullName>
    </submittedName>
</protein>
<organism evidence="8 9">
    <name type="scientific">candidate division TA06 bacterium</name>
    <dbReference type="NCBI Taxonomy" id="2250710"/>
    <lineage>
        <taxon>Bacteria</taxon>
        <taxon>Bacteria division TA06</taxon>
    </lineage>
</organism>
<dbReference type="EMBL" id="SOJN01000085">
    <property type="protein sequence ID" value="TET45392.1"/>
    <property type="molecule type" value="Genomic_DNA"/>
</dbReference>
<dbReference type="InterPro" id="IPR036059">
    <property type="entry name" value="TldD/PmbA_sf"/>
</dbReference>
<feature type="domain" description="Metalloprotease TldD/E N-terminal" evidence="5">
    <location>
        <begin position="17"/>
        <end position="79"/>
    </location>
</feature>
<feature type="domain" description="Metalloprotease TldD/E central" evidence="7">
    <location>
        <begin position="108"/>
        <end position="210"/>
    </location>
</feature>
<comment type="similarity">
    <text evidence="1">Belongs to the peptidase U62 family.</text>
</comment>
<dbReference type="AlphaFoldDB" id="A0A523US61"/>
<dbReference type="Proteomes" id="UP000315525">
    <property type="component" value="Unassembled WGS sequence"/>
</dbReference>
<dbReference type="InterPro" id="IPR045569">
    <property type="entry name" value="Metalloprtase-TldD/E_C"/>
</dbReference>
<accession>A0A523US61</accession>
<evidence type="ECO:0000313" key="9">
    <source>
        <dbReference type="Proteomes" id="UP000315525"/>
    </source>
</evidence>
<reference evidence="8 9" key="1">
    <citation type="submission" date="2019-03" db="EMBL/GenBank/DDBJ databases">
        <title>Metabolic potential of uncultured bacteria and archaea associated with petroleum seepage in deep-sea sediments.</title>
        <authorList>
            <person name="Dong X."/>
            <person name="Hubert C."/>
        </authorList>
    </citation>
    <scope>NUCLEOTIDE SEQUENCE [LARGE SCALE GENOMIC DNA]</scope>
    <source>
        <strain evidence="8">E44_bin18</strain>
    </source>
</reference>
<dbReference type="PANTHER" id="PTHR30624:SF0">
    <property type="entry name" value="METALLOPROTEASE SLR0863"/>
    <property type="match status" value="1"/>
</dbReference>
<evidence type="ECO:0000259" key="7">
    <source>
        <dbReference type="Pfam" id="PF19290"/>
    </source>
</evidence>
<evidence type="ECO:0000259" key="6">
    <source>
        <dbReference type="Pfam" id="PF19289"/>
    </source>
</evidence>
<dbReference type="InterPro" id="IPR045570">
    <property type="entry name" value="Metalloprtase-TldD/E_cen_dom"/>
</dbReference>
<dbReference type="SUPFAM" id="SSF111283">
    <property type="entry name" value="Putative modulator of DNA gyrase, PmbA/TldD"/>
    <property type="match status" value="1"/>
</dbReference>
<dbReference type="InterPro" id="IPR035068">
    <property type="entry name" value="TldD/PmbA_N"/>
</dbReference>
<dbReference type="Pfam" id="PF19289">
    <property type="entry name" value="PmbA_TldD_3rd"/>
    <property type="match status" value="1"/>
</dbReference>
<dbReference type="InterPro" id="IPR025502">
    <property type="entry name" value="TldD"/>
</dbReference>
<keyword evidence="2" id="KW-0645">Protease</keyword>
<evidence type="ECO:0000256" key="3">
    <source>
        <dbReference type="ARBA" id="ARBA00022801"/>
    </source>
</evidence>
<keyword evidence="4" id="KW-0482">Metalloprotease</keyword>
<dbReference type="Pfam" id="PF19290">
    <property type="entry name" value="PmbA_TldD_2nd"/>
    <property type="match status" value="1"/>
</dbReference>
<keyword evidence="3" id="KW-0378">Hydrolase</keyword>
<dbReference type="Gene3D" id="3.30.2290.10">
    <property type="entry name" value="PmbA/TldD superfamily"/>
    <property type="match status" value="1"/>
</dbReference>
<dbReference type="InterPro" id="IPR002510">
    <property type="entry name" value="Metalloprtase-TldD/E_N"/>
</dbReference>
<name>A0A523US61_UNCT6</name>
<dbReference type="PANTHER" id="PTHR30624">
    <property type="entry name" value="UNCHARACTERIZED PROTEIN TLDD AND PMBA"/>
    <property type="match status" value="1"/>
</dbReference>
<feature type="domain" description="Metalloprotease TldD/E C-terminal" evidence="6">
    <location>
        <begin position="222"/>
        <end position="453"/>
    </location>
</feature>
<evidence type="ECO:0000256" key="1">
    <source>
        <dbReference type="ARBA" id="ARBA00005836"/>
    </source>
</evidence>
<dbReference type="PIRSF" id="PIRSF004919">
    <property type="entry name" value="TldD"/>
    <property type="match status" value="1"/>
</dbReference>
<evidence type="ECO:0000256" key="2">
    <source>
        <dbReference type="ARBA" id="ARBA00022670"/>
    </source>
</evidence>